<dbReference type="SUPFAM" id="SSF51261">
    <property type="entry name" value="Duplicated hybrid motif"/>
    <property type="match status" value="1"/>
</dbReference>
<dbReference type="Proteomes" id="UP000625527">
    <property type="component" value="Unassembled WGS sequence"/>
</dbReference>
<dbReference type="Pfam" id="PF01551">
    <property type="entry name" value="Peptidase_M23"/>
    <property type="match status" value="1"/>
</dbReference>
<dbReference type="RefSeq" id="WP_192865529.1">
    <property type="nucleotide sequence ID" value="NZ_JADAQT010000113.1"/>
</dbReference>
<proteinExistence type="predicted"/>
<dbReference type="InterPro" id="IPR011055">
    <property type="entry name" value="Dup_hybrid_motif"/>
</dbReference>
<feature type="region of interest" description="Disordered" evidence="1">
    <location>
        <begin position="214"/>
        <end position="234"/>
    </location>
</feature>
<dbReference type="InterPro" id="IPR050570">
    <property type="entry name" value="Cell_wall_metabolism_enzyme"/>
</dbReference>
<comment type="caution">
    <text evidence="3">The sequence shown here is derived from an EMBL/GenBank/DDBJ whole genome shotgun (WGS) entry which is preliminary data.</text>
</comment>
<gene>
    <name evidence="3" type="ORF">IHE71_25150</name>
</gene>
<protein>
    <submittedName>
        <fullName evidence="3">M23 family metallopeptidase</fullName>
    </submittedName>
</protein>
<feature type="compositionally biased region" description="Polar residues" evidence="1">
    <location>
        <begin position="214"/>
        <end position="226"/>
    </location>
</feature>
<sequence>MRILWRLAATGLIVAGPAVLALALALTAGLWAGTTHAGCAPGVARIPDRLTATTADGVRVELDRRQLSHAATIVRTAAATEDVGRDGVLVALMAALTESRLRMLANTTAWPQSAGFPHDGDGADHDSLGLFQMRPLAGWGSVAQLMDPGYQAAAFFGGPDGPNHGSPPGLLDIPGWRDMPKGAAAQTVEVSAHPDRYAAYEPVAESILTALTEPTLSKDATPSNRDSSADGGSGLVFPLPEGSWRRTSGFGHRYHPKYHTWLLHAGTDYAAPAGTPVLALADGVVTDKSWNDRSGNLLVLDHQIDGQQVSTAYAHLLDGSLTVAEGDRVATGQQIAAVGTTGASTGPHLHFEVHPGGFYHPIDPEPWLAGHHLTHRQHAAPAACTPGDTP</sequence>
<reference evidence="3 4" key="1">
    <citation type="submission" date="2020-10" db="EMBL/GenBank/DDBJ databases">
        <title>Myceligenerans pegani sp. nov., an endophytic actinomycete isolated from Peganum harmala L. in Xinjiang, China.</title>
        <authorList>
            <person name="Xin L."/>
        </authorList>
    </citation>
    <scope>NUCLEOTIDE SEQUENCE [LARGE SCALE GENOMIC DNA]</scope>
    <source>
        <strain evidence="3 4">TRM65318</strain>
    </source>
</reference>
<organism evidence="3 4">
    <name type="scientific">Myceligenerans pegani</name>
    <dbReference type="NCBI Taxonomy" id="2776917"/>
    <lineage>
        <taxon>Bacteria</taxon>
        <taxon>Bacillati</taxon>
        <taxon>Actinomycetota</taxon>
        <taxon>Actinomycetes</taxon>
        <taxon>Micrococcales</taxon>
        <taxon>Promicromonosporaceae</taxon>
        <taxon>Myceligenerans</taxon>
    </lineage>
</organism>
<evidence type="ECO:0000259" key="2">
    <source>
        <dbReference type="Pfam" id="PF01551"/>
    </source>
</evidence>
<evidence type="ECO:0000313" key="3">
    <source>
        <dbReference type="EMBL" id="MBE1878983.1"/>
    </source>
</evidence>
<evidence type="ECO:0000313" key="4">
    <source>
        <dbReference type="Proteomes" id="UP000625527"/>
    </source>
</evidence>
<feature type="domain" description="M23ase beta-sheet core" evidence="2">
    <location>
        <begin position="264"/>
        <end position="362"/>
    </location>
</feature>
<dbReference type="PANTHER" id="PTHR21666">
    <property type="entry name" value="PEPTIDASE-RELATED"/>
    <property type="match status" value="1"/>
</dbReference>
<dbReference type="CDD" id="cd12797">
    <property type="entry name" value="M23_peptidase"/>
    <property type="match status" value="1"/>
</dbReference>
<evidence type="ECO:0000256" key="1">
    <source>
        <dbReference type="SAM" id="MobiDB-lite"/>
    </source>
</evidence>
<dbReference type="InterPro" id="IPR016047">
    <property type="entry name" value="M23ase_b-sheet_dom"/>
</dbReference>
<keyword evidence="4" id="KW-1185">Reference proteome</keyword>
<dbReference type="Gene3D" id="2.70.70.10">
    <property type="entry name" value="Glucose Permease (Domain IIA)"/>
    <property type="match status" value="1"/>
</dbReference>
<dbReference type="EMBL" id="JADAQT010000113">
    <property type="protein sequence ID" value="MBE1878983.1"/>
    <property type="molecule type" value="Genomic_DNA"/>
</dbReference>
<name>A0ABR9N5R0_9MICO</name>
<dbReference type="PANTHER" id="PTHR21666:SF270">
    <property type="entry name" value="MUREIN HYDROLASE ACTIVATOR ENVC"/>
    <property type="match status" value="1"/>
</dbReference>
<accession>A0ABR9N5R0</accession>